<dbReference type="EMBL" id="ONZQ02000013">
    <property type="protein sequence ID" value="SPO05774.1"/>
    <property type="molecule type" value="Genomic_DNA"/>
</dbReference>
<comment type="subcellular location">
    <subcellularLocation>
        <location evidence="1">Membrane</location>
        <topology evidence="1">Multi-pass membrane protein</topology>
    </subcellularLocation>
</comment>
<dbReference type="PANTHER" id="PTHR17920">
    <property type="entry name" value="TRANSMEMBRANE AND COILED-COIL DOMAIN-CONTAINING PROTEIN 4 TMCO4"/>
    <property type="match status" value="1"/>
</dbReference>
<protein>
    <submittedName>
        <fullName evidence="6">Related to DUF726 domain protein</fullName>
    </submittedName>
</protein>
<evidence type="ECO:0000313" key="7">
    <source>
        <dbReference type="Proteomes" id="UP001187682"/>
    </source>
</evidence>
<keyword evidence="4" id="KW-0472">Membrane</keyword>
<dbReference type="AlphaFoldDB" id="A0AAE8SYE4"/>
<sequence length="709" mass="77205">MGRGHAQGPSRRGVDLTGVITFAEKEDLIILVSRITEKMIRQIGDVFDSPPPVPSGAESPNTWVTISVATESQRVADGTQGQPQSIETTEDQATKVSGHSSTYTPSLAHSMSEADENVPPPQLGELKKELFVIFKKWQSTVLQRVRDIRVAEAAPPGHIHDSGFFGGGRGPLRPQPFNETDPQLIHRFRPSPTPLWQLPLANRKRLMHVTLLLLLSLEEYTAYSRNLMFHLTSSLHLPLSAYQEIEIQLGRGLGQCAVEFDPVEALRFSEELKAARKGRSGPAMPPPPKLAGTLSRGLVAAGVGALIGVGTSGKVIAAGLLGPMSEIGVPVGGLFGIYMAKSSIKPMDAYTRDIQDFAFVPLHGKVQTALRESSEVHHEDRRLRLVVAISGWLLEEEDVMNPWKCFGSQGEVHAFRWEMNTLKNLGTALDTVIQSGAWGIAKKAVASQKIFATLGRGSWPAELLKISKIIDIPWSVGMVRADKAGLILADTIQRKVHGSRPVTLIGYSLASRVIYTCLMALAERRQFGLIDSVVMIGTPAPSEARVWLTLRSVVAGRLVNVYSENDYMLGFMMRISNTQFGVAGLQPITGALGVENYNASDMVSGHLRYQFLIGRILKSLGWEDLDHNQVAQDQITLAGMDVKYGKAKHMTDTAAAAKEEDTRNGKRGRADGRGGGGPRGRGGGFPRRARRNNYRGGGQSRPGKNTIQT</sequence>
<keyword evidence="3" id="KW-1133">Transmembrane helix</keyword>
<comment type="caution">
    <text evidence="6">The sequence shown here is derived from an EMBL/GenBank/DDBJ whole genome shotgun (WGS) entry which is preliminary data.</text>
</comment>
<keyword evidence="7" id="KW-1185">Reference proteome</keyword>
<feature type="compositionally biased region" description="Basic and acidic residues" evidence="5">
    <location>
        <begin position="657"/>
        <end position="672"/>
    </location>
</feature>
<accession>A0AAE8SYE4</accession>
<feature type="region of interest" description="Disordered" evidence="5">
    <location>
        <begin position="73"/>
        <end position="121"/>
    </location>
</feature>
<evidence type="ECO:0000256" key="3">
    <source>
        <dbReference type="ARBA" id="ARBA00022989"/>
    </source>
</evidence>
<proteinExistence type="predicted"/>
<evidence type="ECO:0000256" key="1">
    <source>
        <dbReference type="ARBA" id="ARBA00004141"/>
    </source>
</evidence>
<evidence type="ECO:0000256" key="4">
    <source>
        <dbReference type="ARBA" id="ARBA00023136"/>
    </source>
</evidence>
<dbReference type="Proteomes" id="UP001187682">
    <property type="component" value="Unassembled WGS sequence"/>
</dbReference>
<dbReference type="GO" id="GO:0016020">
    <property type="term" value="C:membrane"/>
    <property type="evidence" value="ECO:0007669"/>
    <property type="project" value="UniProtKB-SubCell"/>
</dbReference>
<dbReference type="InterPro" id="IPR007941">
    <property type="entry name" value="DUF726"/>
</dbReference>
<evidence type="ECO:0000313" key="6">
    <source>
        <dbReference type="EMBL" id="SPO05774.1"/>
    </source>
</evidence>
<feature type="compositionally biased region" description="Polar residues" evidence="5">
    <location>
        <begin position="73"/>
        <end position="87"/>
    </location>
</feature>
<feature type="compositionally biased region" description="Polar residues" evidence="5">
    <location>
        <begin position="94"/>
        <end position="109"/>
    </location>
</feature>
<feature type="region of interest" description="Disordered" evidence="5">
    <location>
        <begin position="653"/>
        <end position="709"/>
    </location>
</feature>
<name>A0AAE8SYE4_9PEZI</name>
<evidence type="ECO:0000256" key="2">
    <source>
        <dbReference type="ARBA" id="ARBA00022692"/>
    </source>
</evidence>
<gene>
    <name evidence="6" type="ORF">DNG_08461</name>
</gene>
<organism evidence="6 7">
    <name type="scientific">Cephalotrichum gorgonifer</name>
    <dbReference type="NCBI Taxonomy" id="2041049"/>
    <lineage>
        <taxon>Eukaryota</taxon>
        <taxon>Fungi</taxon>
        <taxon>Dikarya</taxon>
        <taxon>Ascomycota</taxon>
        <taxon>Pezizomycotina</taxon>
        <taxon>Sordariomycetes</taxon>
        <taxon>Hypocreomycetidae</taxon>
        <taxon>Microascales</taxon>
        <taxon>Microascaceae</taxon>
        <taxon>Cephalotrichum</taxon>
    </lineage>
</organism>
<feature type="compositionally biased region" description="Gly residues" evidence="5">
    <location>
        <begin position="673"/>
        <end position="685"/>
    </location>
</feature>
<dbReference type="PANTHER" id="PTHR17920:SF22">
    <property type="entry name" value="DUF726 DOMAIN PROTEIN (AFU_ORTHOLOGUE AFUA_2G12860)"/>
    <property type="match status" value="1"/>
</dbReference>
<keyword evidence="2" id="KW-0812">Transmembrane</keyword>
<evidence type="ECO:0000256" key="5">
    <source>
        <dbReference type="SAM" id="MobiDB-lite"/>
    </source>
</evidence>
<reference evidence="6" key="1">
    <citation type="submission" date="2018-03" db="EMBL/GenBank/DDBJ databases">
        <authorList>
            <person name="Guldener U."/>
        </authorList>
    </citation>
    <scope>NUCLEOTIDE SEQUENCE</scope>
</reference>
<dbReference type="Pfam" id="PF05277">
    <property type="entry name" value="DUF726"/>
    <property type="match status" value="1"/>
</dbReference>